<feature type="region of interest" description="Disordered" evidence="1">
    <location>
        <begin position="32"/>
        <end position="51"/>
    </location>
</feature>
<dbReference type="Gene3D" id="1.10.510.10">
    <property type="entry name" value="Transferase(Phosphotransferase) domain 1"/>
    <property type="match status" value="1"/>
</dbReference>
<protein>
    <recommendedName>
        <fullName evidence="2">Fungal-type protein kinase domain-containing protein</fullName>
    </recommendedName>
</protein>
<evidence type="ECO:0000259" key="2">
    <source>
        <dbReference type="Pfam" id="PF17667"/>
    </source>
</evidence>
<reference evidence="3" key="1">
    <citation type="journal article" date="2020" name="New Phytol.">
        <title>Comparative genomics reveals dynamic genome evolution in host specialist ectomycorrhizal fungi.</title>
        <authorList>
            <person name="Lofgren L.A."/>
            <person name="Nguyen N.H."/>
            <person name="Vilgalys R."/>
            <person name="Ruytinx J."/>
            <person name="Liao H.L."/>
            <person name="Branco S."/>
            <person name="Kuo A."/>
            <person name="LaButti K."/>
            <person name="Lipzen A."/>
            <person name="Andreopoulos W."/>
            <person name="Pangilinan J."/>
            <person name="Riley R."/>
            <person name="Hundley H."/>
            <person name="Na H."/>
            <person name="Barry K."/>
            <person name="Grigoriev I.V."/>
            <person name="Stajich J.E."/>
            <person name="Kennedy P.G."/>
        </authorList>
    </citation>
    <scope>NUCLEOTIDE SEQUENCE</scope>
    <source>
        <strain evidence="3">S12</strain>
    </source>
</reference>
<sequence>MDEVIQVGSTAPPQIGSAVPTMSNAPVSAFTTKATVTPDPPETEIPTDPLRTYPSQPIGKILVNNHTYDILELIFSSQGLVGRGTVCYLARRDNEEYIIKDHWVLGDKNVALNEVTMLQAMQGVRGVPQLFEHWLVEIGPQEVDETMSYRGKIWQSIKGTSRTHVHLVLKPRARPLHTFRTKVELISVIQDIVRIQQIAVEERGILHRDCSLNNSMIEDDSNGSHGTLIDWEFAVRILQGQKYAIGGTGTAPFMSHSLLFQLSEAVGGRAMSQNSWKHASHSHIQAPPLIKHGCQDDLESVFYVFVWICIGYRGPLGVKRVLGPWKQSEGDWLLHLWSTNSFKENGNEKTSFFFHPHADKLSQQFHPYFHDLLPLALDWYELIRGKGPLHAPTFKEVIDLLTKHLDMLPKDEPSPELLFARKVIDALPSGLPGGKRKVASKAADRNVDLPVMERDMILGGRVLWTMEAIPQPKRMRTT</sequence>
<dbReference type="GeneID" id="64601002"/>
<dbReference type="Proteomes" id="UP000719766">
    <property type="component" value="Unassembled WGS sequence"/>
</dbReference>
<dbReference type="PANTHER" id="PTHR38248:SF2">
    <property type="entry name" value="FUNK1 11"/>
    <property type="match status" value="1"/>
</dbReference>
<dbReference type="RefSeq" id="XP_041156324.1">
    <property type="nucleotide sequence ID" value="XM_041307238.1"/>
</dbReference>
<name>A0A9P7AGZ5_9AGAM</name>
<accession>A0A9P7AGZ5</accession>
<dbReference type="EMBL" id="JABBWE010000061">
    <property type="protein sequence ID" value="KAG1789203.1"/>
    <property type="molecule type" value="Genomic_DNA"/>
</dbReference>
<dbReference type="InterPro" id="IPR040976">
    <property type="entry name" value="Pkinase_fungal"/>
</dbReference>
<organism evidence="3 4">
    <name type="scientific">Suillus plorans</name>
    <dbReference type="NCBI Taxonomy" id="116603"/>
    <lineage>
        <taxon>Eukaryota</taxon>
        <taxon>Fungi</taxon>
        <taxon>Dikarya</taxon>
        <taxon>Basidiomycota</taxon>
        <taxon>Agaricomycotina</taxon>
        <taxon>Agaricomycetes</taxon>
        <taxon>Agaricomycetidae</taxon>
        <taxon>Boletales</taxon>
        <taxon>Suillineae</taxon>
        <taxon>Suillaceae</taxon>
        <taxon>Suillus</taxon>
    </lineage>
</organism>
<evidence type="ECO:0000313" key="4">
    <source>
        <dbReference type="Proteomes" id="UP000719766"/>
    </source>
</evidence>
<evidence type="ECO:0000313" key="3">
    <source>
        <dbReference type="EMBL" id="KAG1789203.1"/>
    </source>
</evidence>
<feature type="domain" description="Fungal-type protein kinase" evidence="2">
    <location>
        <begin position="64"/>
        <end position="309"/>
    </location>
</feature>
<dbReference type="InterPro" id="IPR011009">
    <property type="entry name" value="Kinase-like_dom_sf"/>
</dbReference>
<feature type="region of interest" description="Disordered" evidence="1">
    <location>
        <begin position="1"/>
        <end position="20"/>
    </location>
</feature>
<proteinExistence type="predicted"/>
<dbReference type="PANTHER" id="PTHR38248">
    <property type="entry name" value="FUNK1 6"/>
    <property type="match status" value="1"/>
</dbReference>
<dbReference type="OrthoDB" id="2682511at2759"/>
<keyword evidence="4" id="KW-1185">Reference proteome</keyword>
<comment type="caution">
    <text evidence="3">The sequence shown here is derived from an EMBL/GenBank/DDBJ whole genome shotgun (WGS) entry which is preliminary data.</text>
</comment>
<gene>
    <name evidence="3" type="ORF">HD556DRAFT_1447263</name>
</gene>
<dbReference type="SUPFAM" id="SSF56112">
    <property type="entry name" value="Protein kinase-like (PK-like)"/>
    <property type="match status" value="1"/>
</dbReference>
<dbReference type="AlphaFoldDB" id="A0A9P7AGZ5"/>
<evidence type="ECO:0000256" key="1">
    <source>
        <dbReference type="SAM" id="MobiDB-lite"/>
    </source>
</evidence>
<dbReference type="Pfam" id="PF17667">
    <property type="entry name" value="Pkinase_fungal"/>
    <property type="match status" value="1"/>
</dbReference>